<feature type="chain" id="PRO_5032984714" description="Sn-glycerol-3-phosphate transporter" evidence="1">
    <location>
        <begin position="21"/>
        <end position="164"/>
    </location>
</feature>
<comment type="caution">
    <text evidence="2">The sequence shown here is derived from an EMBL/GenBank/DDBJ whole genome shotgun (WGS) entry which is preliminary data.</text>
</comment>
<organism evidence="2 3">
    <name type="scientific">Variovorax guangxiensis</name>
    <dbReference type="NCBI Taxonomy" id="1775474"/>
    <lineage>
        <taxon>Bacteria</taxon>
        <taxon>Pseudomonadati</taxon>
        <taxon>Pseudomonadota</taxon>
        <taxon>Betaproteobacteria</taxon>
        <taxon>Burkholderiales</taxon>
        <taxon>Comamonadaceae</taxon>
        <taxon>Variovorax</taxon>
    </lineage>
</organism>
<sequence length="164" mass="18350">MLAVLAAACCWLAGASTVAAQDIAARPLDSNEMKWEWMFSPYAHHFRRSSEHRNVYLIGVERYQTENWLVGAGVFSNSFGQPSAYAYGGYQWSGLFGQPRLYLKLTAGVMYGYVGEHKDKVPFNRNGWSPLVVPAIGYRLDSRNSLQVSALGTAGLLFSYHYRP</sequence>
<dbReference type="AlphaFoldDB" id="A0A840FZE8"/>
<name>A0A840FZE8_9BURK</name>
<dbReference type="Proteomes" id="UP000524450">
    <property type="component" value="Unassembled WGS sequence"/>
</dbReference>
<evidence type="ECO:0000313" key="3">
    <source>
        <dbReference type="Proteomes" id="UP000524450"/>
    </source>
</evidence>
<reference evidence="2 3" key="1">
    <citation type="submission" date="2020-08" db="EMBL/GenBank/DDBJ databases">
        <title>Genomic Encyclopedia of Type Strains, Phase IV (KMG-V): Genome sequencing to study the core and pangenomes of soil and plant-associated prokaryotes.</title>
        <authorList>
            <person name="Whitman W."/>
        </authorList>
    </citation>
    <scope>NUCLEOTIDE SEQUENCE [LARGE SCALE GENOMIC DNA]</scope>
    <source>
        <strain evidence="2 3">34/80</strain>
    </source>
</reference>
<evidence type="ECO:0008006" key="4">
    <source>
        <dbReference type="Google" id="ProtNLM"/>
    </source>
</evidence>
<evidence type="ECO:0000313" key="2">
    <source>
        <dbReference type="EMBL" id="MBB4225634.1"/>
    </source>
</evidence>
<dbReference type="RefSeq" id="WP_184642364.1">
    <property type="nucleotide sequence ID" value="NZ_JACIFZ010000013.1"/>
</dbReference>
<keyword evidence="1" id="KW-0732">Signal</keyword>
<dbReference type="Gene3D" id="2.40.160.20">
    <property type="match status" value="1"/>
</dbReference>
<protein>
    <recommendedName>
        <fullName evidence="4">Sn-glycerol-3-phosphate transporter</fullName>
    </recommendedName>
</protein>
<proteinExistence type="predicted"/>
<dbReference type="EMBL" id="JACIFZ010000013">
    <property type="protein sequence ID" value="MBB4225634.1"/>
    <property type="molecule type" value="Genomic_DNA"/>
</dbReference>
<evidence type="ECO:0000256" key="1">
    <source>
        <dbReference type="SAM" id="SignalP"/>
    </source>
</evidence>
<accession>A0A840FZE8</accession>
<gene>
    <name evidence="2" type="ORF">GGD71_006447</name>
</gene>
<feature type="signal peptide" evidence="1">
    <location>
        <begin position="1"/>
        <end position="20"/>
    </location>
</feature>